<keyword evidence="1" id="KW-1133">Transmembrane helix</keyword>
<proteinExistence type="predicted"/>
<reference evidence="2" key="1">
    <citation type="submission" date="2019-08" db="EMBL/GenBank/DDBJ databases">
        <authorList>
            <person name="Kucharzyk K."/>
            <person name="Murdoch R.W."/>
            <person name="Higgins S."/>
            <person name="Loffler F."/>
        </authorList>
    </citation>
    <scope>NUCLEOTIDE SEQUENCE</scope>
</reference>
<comment type="caution">
    <text evidence="2">The sequence shown here is derived from an EMBL/GenBank/DDBJ whole genome shotgun (WGS) entry which is preliminary data.</text>
</comment>
<dbReference type="EMBL" id="VSSQ01014774">
    <property type="protein sequence ID" value="MPM54379.1"/>
    <property type="molecule type" value="Genomic_DNA"/>
</dbReference>
<keyword evidence="1" id="KW-0472">Membrane</keyword>
<keyword evidence="1" id="KW-0812">Transmembrane</keyword>
<sequence>MNKEEILNKSRKEKVDEGIIHSEEKGRKIGMKIFCGVFIFIVLFNMFFGHGDNTTFFAVSSMFWAFVAGEAFPKYQFTHTKSYLITTVAGGIASAAYLASFVLAVLG</sequence>
<protein>
    <submittedName>
        <fullName evidence="2">Uncharacterized protein</fullName>
    </submittedName>
</protein>
<evidence type="ECO:0000313" key="2">
    <source>
        <dbReference type="EMBL" id="MPM54379.1"/>
    </source>
</evidence>
<accession>A0A645AMJ8</accession>
<dbReference type="AlphaFoldDB" id="A0A645AMJ8"/>
<feature type="transmembrane region" description="Helical" evidence="1">
    <location>
        <begin position="84"/>
        <end position="106"/>
    </location>
</feature>
<dbReference type="Pfam" id="PF20040">
    <property type="entry name" value="DUF6442"/>
    <property type="match status" value="1"/>
</dbReference>
<name>A0A645AMJ8_9ZZZZ</name>
<gene>
    <name evidence="2" type="ORF">SDC9_101157</name>
</gene>
<feature type="transmembrane region" description="Helical" evidence="1">
    <location>
        <begin position="29"/>
        <end position="48"/>
    </location>
</feature>
<dbReference type="InterPro" id="IPR045620">
    <property type="entry name" value="DUF6442"/>
</dbReference>
<organism evidence="2">
    <name type="scientific">bioreactor metagenome</name>
    <dbReference type="NCBI Taxonomy" id="1076179"/>
    <lineage>
        <taxon>unclassified sequences</taxon>
        <taxon>metagenomes</taxon>
        <taxon>ecological metagenomes</taxon>
    </lineage>
</organism>
<evidence type="ECO:0000256" key="1">
    <source>
        <dbReference type="SAM" id="Phobius"/>
    </source>
</evidence>